<comment type="caution">
    <text evidence="9">The sequence shown here is derived from an EMBL/GenBank/DDBJ whole genome shotgun (WGS) entry which is preliminary data.</text>
</comment>
<evidence type="ECO:0000256" key="7">
    <source>
        <dbReference type="RuleBase" id="RU367025"/>
    </source>
</evidence>
<dbReference type="InterPro" id="IPR005037">
    <property type="entry name" value="PRP38"/>
</dbReference>
<evidence type="ECO:0000256" key="5">
    <source>
        <dbReference type="ARBA" id="ARBA00023187"/>
    </source>
</evidence>
<dbReference type="AlphaFoldDB" id="A0A2P6NLP7"/>
<evidence type="ECO:0000313" key="10">
    <source>
        <dbReference type="Proteomes" id="UP000241769"/>
    </source>
</evidence>
<dbReference type="OrthoDB" id="190958at2759"/>
<protein>
    <recommendedName>
        <fullName evidence="7">Pre-mRNA-splicing factor 38</fullName>
    </recommendedName>
</protein>
<dbReference type="GO" id="GO:0005681">
    <property type="term" value="C:spliceosomal complex"/>
    <property type="evidence" value="ECO:0007669"/>
    <property type="project" value="UniProtKB-KW"/>
</dbReference>
<dbReference type="Proteomes" id="UP000241769">
    <property type="component" value="Unassembled WGS sequence"/>
</dbReference>
<reference evidence="9 10" key="1">
    <citation type="journal article" date="2018" name="Genome Biol. Evol.">
        <title>Multiple Roots of Fruiting Body Formation in Amoebozoa.</title>
        <authorList>
            <person name="Hillmann F."/>
            <person name="Forbes G."/>
            <person name="Novohradska S."/>
            <person name="Ferling I."/>
            <person name="Riege K."/>
            <person name="Groth M."/>
            <person name="Westermann M."/>
            <person name="Marz M."/>
            <person name="Spaller T."/>
            <person name="Winckler T."/>
            <person name="Schaap P."/>
            <person name="Glockner G."/>
        </authorList>
    </citation>
    <scope>NUCLEOTIDE SEQUENCE [LARGE SCALE GENOMIC DNA]</scope>
    <source>
        <strain evidence="9 10">Jena</strain>
    </source>
</reference>
<keyword evidence="3 7" id="KW-0507">mRNA processing</keyword>
<evidence type="ECO:0000313" key="9">
    <source>
        <dbReference type="EMBL" id="PRP84884.1"/>
    </source>
</evidence>
<sequence>MSRKTDPTAVSIHGTNPQNLIHQIMRDRIYQSMYWKEKCFGLTAETLVDQAMKVHCYGGMFGGVRKPTAFICLVLSMLAIQPELEIVYEFINNEDYKLVGKPKEIYEHLEPLYADHRRVSHIYNSTSAHIRIMTEFGYKPSHVDEVIEEILKTETSCEVAFPYLPKRTILEAQGALGPRISVLEDEVDEEGRGLSAKRDRERDLSAEKDRERDLSAEKDRERDLSAERDMKAKKGRKRDPSPLDRYRREEQSRRSRSPSPSRMNRSPGPSRMSKSPSPEKTKDAVKKRRKPEGERREGTLKLKKAAEAKTATETTKNNADDIAEMNAIRAKLGLAPLK</sequence>
<feature type="region of interest" description="Disordered" evidence="8">
    <location>
        <begin position="187"/>
        <end position="318"/>
    </location>
</feature>
<proteinExistence type="inferred from homology"/>
<dbReference type="EMBL" id="MDYQ01000055">
    <property type="protein sequence ID" value="PRP84884.1"/>
    <property type="molecule type" value="Genomic_DNA"/>
</dbReference>
<dbReference type="Pfam" id="PF03371">
    <property type="entry name" value="PRP38"/>
    <property type="match status" value="1"/>
</dbReference>
<dbReference type="PANTHER" id="PTHR23142">
    <property type="entry name" value="PRE-MRNA-SPLICING FACTOR 38A-RELATED"/>
    <property type="match status" value="1"/>
</dbReference>
<accession>A0A2P6NLP7</accession>
<feature type="compositionally biased region" description="Basic and acidic residues" evidence="8">
    <location>
        <begin position="190"/>
        <end position="253"/>
    </location>
</feature>
<comment type="similarity">
    <text evidence="2 7">Belongs to the PRP38 family.</text>
</comment>
<evidence type="ECO:0000256" key="2">
    <source>
        <dbReference type="ARBA" id="ARBA00006164"/>
    </source>
</evidence>
<dbReference type="STRING" id="1890364.A0A2P6NLP7"/>
<comment type="subcellular location">
    <subcellularLocation>
        <location evidence="1 7">Nucleus</location>
    </subcellularLocation>
</comment>
<feature type="compositionally biased region" description="Basic and acidic residues" evidence="8">
    <location>
        <begin position="291"/>
        <end position="307"/>
    </location>
</feature>
<dbReference type="InParanoid" id="A0A2P6NLP7"/>
<evidence type="ECO:0000256" key="6">
    <source>
        <dbReference type="ARBA" id="ARBA00023242"/>
    </source>
</evidence>
<gene>
    <name evidence="9" type="ORF">PROFUN_07538</name>
</gene>
<dbReference type="GO" id="GO:0000398">
    <property type="term" value="P:mRNA splicing, via spliceosome"/>
    <property type="evidence" value="ECO:0007669"/>
    <property type="project" value="UniProtKB-UniRule"/>
</dbReference>
<keyword evidence="5 7" id="KW-0508">mRNA splicing</keyword>
<keyword evidence="6 7" id="KW-0539">Nucleus</keyword>
<evidence type="ECO:0000256" key="8">
    <source>
        <dbReference type="SAM" id="MobiDB-lite"/>
    </source>
</evidence>
<comment type="function">
    <text evidence="7">Required for pre-mRNA splicing.</text>
</comment>
<feature type="compositionally biased region" description="Low complexity" evidence="8">
    <location>
        <begin position="257"/>
        <end position="273"/>
    </location>
</feature>
<feature type="compositionally biased region" description="Low complexity" evidence="8">
    <location>
        <begin position="308"/>
        <end position="317"/>
    </location>
</feature>
<keyword evidence="10" id="KW-1185">Reference proteome</keyword>
<organism evidence="9 10">
    <name type="scientific">Planoprotostelium fungivorum</name>
    <dbReference type="NCBI Taxonomy" id="1890364"/>
    <lineage>
        <taxon>Eukaryota</taxon>
        <taxon>Amoebozoa</taxon>
        <taxon>Evosea</taxon>
        <taxon>Variosea</taxon>
        <taxon>Cavosteliida</taxon>
        <taxon>Cavosteliaceae</taxon>
        <taxon>Planoprotostelium</taxon>
    </lineage>
</organism>
<keyword evidence="4 7" id="KW-0747">Spliceosome</keyword>
<evidence type="ECO:0000256" key="4">
    <source>
        <dbReference type="ARBA" id="ARBA00022728"/>
    </source>
</evidence>
<evidence type="ECO:0000256" key="3">
    <source>
        <dbReference type="ARBA" id="ARBA00022664"/>
    </source>
</evidence>
<name>A0A2P6NLP7_9EUKA</name>
<evidence type="ECO:0000256" key="1">
    <source>
        <dbReference type="ARBA" id="ARBA00004123"/>
    </source>
</evidence>